<evidence type="ECO:0000256" key="5">
    <source>
        <dbReference type="HAMAP-Rule" id="MF_01114"/>
    </source>
</evidence>
<dbReference type="OrthoDB" id="5295441at2"/>
<dbReference type="Pfam" id="PF21982">
    <property type="entry name" value="RecX_HTH1"/>
    <property type="match status" value="1"/>
</dbReference>
<reference evidence="9 10" key="1">
    <citation type="submission" date="2019-04" db="EMBL/GenBank/DDBJ databases">
        <title>Crenobacter sp. nov.</title>
        <authorList>
            <person name="Shi S."/>
        </authorList>
    </citation>
    <scope>NUCLEOTIDE SEQUENCE [LARGE SCALE GENOMIC DNA]</scope>
    <source>
        <strain evidence="9 10">GY 70310</strain>
    </source>
</reference>
<keyword evidence="10" id="KW-1185">Reference proteome</keyword>
<dbReference type="EMBL" id="STGJ01000006">
    <property type="protein sequence ID" value="TIC83802.1"/>
    <property type="molecule type" value="Genomic_DNA"/>
</dbReference>
<dbReference type="NCBIfam" id="NF001055">
    <property type="entry name" value="PRK00117.2-5"/>
    <property type="match status" value="1"/>
</dbReference>
<dbReference type="Pfam" id="PF02631">
    <property type="entry name" value="RecX_HTH2"/>
    <property type="match status" value="1"/>
</dbReference>
<evidence type="ECO:0000259" key="7">
    <source>
        <dbReference type="Pfam" id="PF21981"/>
    </source>
</evidence>
<comment type="similarity">
    <text evidence="2 5">Belongs to the RecX family.</text>
</comment>
<dbReference type="InterPro" id="IPR053925">
    <property type="entry name" value="RecX_HTH_3rd"/>
</dbReference>
<dbReference type="Pfam" id="PF21981">
    <property type="entry name" value="RecX_HTH3"/>
    <property type="match status" value="1"/>
</dbReference>
<feature type="domain" description="RecX third three-helical" evidence="7">
    <location>
        <begin position="89"/>
        <end position="133"/>
    </location>
</feature>
<dbReference type="PANTHER" id="PTHR33602">
    <property type="entry name" value="REGULATORY PROTEIN RECX FAMILY PROTEIN"/>
    <property type="match status" value="1"/>
</dbReference>
<dbReference type="AlphaFoldDB" id="A0A4T0UXE8"/>
<comment type="function">
    <text evidence="5">Modulates RecA activity.</text>
</comment>
<proteinExistence type="inferred from homology"/>
<feature type="domain" description="RecX second three-helical" evidence="6">
    <location>
        <begin position="46"/>
        <end position="85"/>
    </location>
</feature>
<dbReference type="InterPro" id="IPR053926">
    <property type="entry name" value="RecX_HTH_1st"/>
</dbReference>
<evidence type="ECO:0000313" key="9">
    <source>
        <dbReference type="EMBL" id="TIC83802.1"/>
    </source>
</evidence>
<evidence type="ECO:0000256" key="1">
    <source>
        <dbReference type="ARBA" id="ARBA00004496"/>
    </source>
</evidence>
<evidence type="ECO:0000256" key="4">
    <source>
        <dbReference type="ARBA" id="ARBA00022490"/>
    </source>
</evidence>
<accession>A0A4T0UXE8</accession>
<protein>
    <recommendedName>
        <fullName evidence="3 5">Regulatory protein RecX</fullName>
    </recommendedName>
</protein>
<comment type="caution">
    <text evidence="9">The sequence shown here is derived from an EMBL/GenBank/DDBJ whole genome shotgun (WGS) entry which is preliminary data.</text>
</comment>
<evidence type="ECO:0000313" key="10">
    <source>
        <dbReference type="Proteomes" id="UP000308891"/>
    </source>
</evidence>
<keyword evidence="4 5" id="KW-0963">Cytoplasm</keyword>
<dbReference type="GO" id="GO:0005737">
    <property type="term" value="C:cytoplasm"/>
    <property type="evidence" value="ECO:0007669"/>
    <property type="project" value="UniProtKB-SubCell"/>
</dbReference>
<sequence>MARAVELLSRREYSRRELFARLKPHAADPDEIEAVLAELAERHWQSDERYAQALAQSKQGRWGSTRLAQALRSKGVDRDTIAEALDGIDDLAACRGLWQKKFGTAPADAQEKARQMRFLAARGFPADVVRKVLAEAGHSHDD</sequence>
<dbReference type="InterPro" id="IPR003783">
    <property type="entry name" value="Regulatory_RecX"/>
</dbReference>
<comment type="subcellular location">
    <subcellularLocation>
        <location evidence="1 5">Cytoplasm</location>
    </subcellularLocation>
</comment>
<dbReference type="Gene3D" id="1.10.10.10">
    <property type="entry name" value="Winged helix-like DNA-binding domain superfamily/Winged helix DNA-binding domain"/>
    <property type="match status" value="3"/>
</dbReference>
<dbReference type="GO" id="GO:0006282">
    <property type="term" value="P:regulation of DNA repair"/>
    <property type="evidence" value="ECO:0007669"/>
    <property type="project" value="UniProtKB-UniRule"/>
</dbReference>
<dbReference type="HAMAP" id="MF_01114">
    <property type="entry name" value="RecX"/>
    <property type="match status" value="1"/>
</dbReference>
<evidence type="ECO:0000256" key="2">
    <source>
        <dbReference type="ARBA" id="ARBA00009695"/>
    </source>
</evidence>
<evidence type="ECO:0000259" key="6">
    <source>
        <dbReference type="Pfam" id="PF02631"/>
    </source>
</evidence>
<name>A0A4T0UXE8_9NEIS</name>
<evidence type="ECO:0000259" key="8">
    <source>
        <dbReference type="Pfam" id="PF21982"/>
    </source>
</evidence>
<gene>
    <name evidence="5 9" type="primary">recX</name>
    <name evidence="9" type="ORF">E5K04_06650</name>
</gene>
<organism evidence="9 10">
    <name type="scientific">Crenobacter intestini</name>
    <dbReference type="NCBI Taxonomy" id="2563443"/>
    <lineage>
        <taxon>Bacteria</taxon>
        <taxon>Pseudomonadati</taxon>
        <taxon>Pseudomonadota</taxon>
        <taxon>Betaproteobacteria</taxon>
        <taxon>Neisseriales</taxon>
        <taxon>Neisseriaceae</taxon>
        <taxon>Crenobacter</taxon>
    </lineage>
</organism>
<dbReference type="InterPro" id="IPR053924">
    <property type="entry name" value="RecX_HTH_2nd"/>
</dbReference>
<dbReference type="Proteomes" id="UP000308891">
    <property type="component" value="Unassembled WGS sequence"/>
</dbReference>
<evidence type="ECO:0000256" key="3">
    <source>
        <dbReference type="ARBA" id="ARBA00018111"/>
    </source>
</evidence>
<dbReference type="PANTHER" id="PTHR33602:SF1">
    <property type="entry name" value="REGULATORY PROTEIN RECX FAMILY PROTEIN"/>
    <property type="match status" value="1"/>
</dbReference>
<feature type="domain" description="RecX first three-helical" evidence="8">
    <location>
        <begin position="2"/>
        <end position="39"/>
    </location>
</feature>
<dbReference type="InterPro" id="IPR036388">
    <property type="entry name" value="WH-like_DNA-bd_sf"/>
</dbReference>